<comment type="caution">
    <text evidence="2">The sequence shown here is derived from an EMBL/GenBank/DDBJ whole genome shotgun (WGS) entry which is preliminary data.</text>
</comment>
<evidence type="ECO:0000313" key="2">
    <source>
        <dbReference type="EMBL" id="KAF6812062.1"/>
    </source>
</evidence>
<proteinExistence type="predicted"/>
<dbReference type="Proteomes" id="UP000652219">
    <property type="component" value="Unassembled WGS sequence"/>
</dbReference>
<feature type="compositionally biased region" description="Polar residues" evidence="1">
    <location>
        <begin position="1"/>
        <end position="18"/>
    </location>
</feature>
<feature type="compositionally biased region" description="Basic and acidic residues" evidence="1">
    <location>
        <begin position="56"/>
        <end position="66"/>
    </location>
</feature>
<evidence type="ECO:0000256" key="1">
    <source>
        <dbReference type="SAM" id="MobiDB-lite"/>
    </source>
</evidence>
<sequence>MPCSVALQTATHQPTLHHSSVHPDRDRGGGHRVIDFSAGEFGWTGKKAMGGGWDDAPQHKDPPFRS</sequence>
<gene>
    <name evidence="2" type="ORF">CSOJ01_05343</name>
</gene>
<feature type="compositionally biased region" description="Basic and acidic residues" evidence="1">
    <location>
        <begin position="21"/>
        <end position="32"/>
    </location>
</feature>
<keyword evidence="3" id="KW-1185">Reference proteome</keyword>
<accession>A0A8H6JFM0</accession>
<dbReference type="AlphaFoldDB" id="A0A8H6JFM0"/>
<evidence type="ECO:0000313" key="3">
    <source>
        <dbReference type="Proteomes" id="UP000652219"/>
    </source>
</evidence>
<protein>
    <submittedName>
        <fullName evidence="2">Uncharacterized protein</fullName>
    </submittedName>
</protein>
<feature type="region of interest" description="Disordered" evidence="1">
    <location>
        <begin position="45"/>
        <end position="66"/>
    </location>
</feature>
<dbReference type="EMBL" id="WIGN01000067">
    <property type="protein sequence ID" value="KAF6812062.1"/>
    <property type="molecule type" value="Genomic_DNA"/>
</dbReference>
<name>A0A8H6JFM0_9PEZI</name>
<feature type="region of interest" description="Disordered" evidence="1">
    <location>
        <begin position="1"/>
        <end position="32"/>
    </location>
</feature>
<reference evidence="2 3" key="1">
    <citation type="journal article" date="2020" name="Phytopathology">
        <title>Genome Sequence Resources of Colletotrichum truncatum, C. plurivorum, C. musicola, and C. sojae: Four Species Pathogenic to Soybean (Glycine max).</title>
        <authorList>
            <person name="Rogerio F."/>
            <person name="Boufleur T.R."/>
            <person name="Ciampi-Guillardi M."/>
            <person name="Sukno S.A."/>
            <person name="Thon M.R."/>
            <person name="Massola Junior N.S."/>
            <person name="Baroncelli R."/>
        </authorList>
    </citation>
    <scope>NUCLEOTIDE SEQUENCE [LARGE SCALE GENOMIC DNA]</scope>
    <source>
        <strain evidence="2 3">LFN0009</strain>
    </source>
</reference>
<organism evidence="2 3">
    <name type="scientific">Colletotrichum sojae</name>
    <dbReference type="NCBI Taxonomy" id="2175907"/>
    <lineage>
        <taxon>Eukaryota</taxon>
        <taxon>Fungi</taxon>
        <taxon>Dikarya</taxon>
        <taxon>Ascomycota</taxon>
        <taxon>Pezizomycotina</taxon>
        <taxon>Sordariomycetes</taxon>
        <taxon>Hypocreomycetidae</taxon>
        <taxon>Glomerellales</taxon>
        <taxon>Glomerellaceae</taxon>
        <taxon>Colletotrichum</taxon>
        <taxon>Colletotrichum orchidearum species complex</taxon>
    </lineage>
</organism>